<dbReference type="HAMAP" id="MF_00127">
    <property type="entry name" value="His_tRNA_synth"/>
    <property type="match status" value="1"/>
</dbReference>
<evidence type="ECO:0000313" key="12">
    <source>
        <dbReference type="EMBL" id="KUL28698.1"/>
    </source>
</evidence>
<keyword evidence="4 9" id="KW-0547">Nucleotide-binding</keyword>
<comment type="subunit">
    <text evidence="2 9">Homodimer.</text>
</comment>
<proteinExistence type="inferred from homology"/>
<feature type="binding site" evidence="10">
    <location>
        <position position="259"/>
    </location>
    <ligand>
        <name>L-histidine</name>
        <dbReference type="ChEBI" id="CHEBI:57595"/>
    </ligand>
</feature>
<dbReference type="InterPro" id="IPR036621">
    <property type="entry name" value="Anticodon-bd_dom_sf"/>
</dbReference>
<feature type="binding site" evidence="10">
    <location>
        <position position="132"/>
    </location>
    <ligand>
        <name>L-histidine</name>
        <dbReference type="ChEBI" id="CHEBI:57595"/>
    </ligand>
</feature>
<feature type="binding site" evidence="10">
    <location>
        <begin position="263"/>
        <end position="264"/>
    </location>
    <ligand>
        <name>L-histidine</name>
        <dbReference type="ChEBI" id="CHEBI:57595"/>
    </ligand>
</feature>
<dbReference type="RefSeq" id="WP_059138965.1">
    <property type="nucleotide sequence ID" value="NZ_LMBR01000132.1"/>
</dbReference>
<dbReference type="InterPro" id="IPR004516">
    <property type="entry name" value="HisRS/HisZ"/>
</dbReference>
<evidence type="ECO:0000256" key="2">
    <source>
        <dbReference type="ARBA" id="ARBA00011738"/>
    </source>
</evidence>
<dbReference type="PANTHER" id="PTHR43707">
    <property type="entry name" value="HISTIDYL-TRNA SYNTHETASE"/>
    <property type="match status" value="1"/>
</dbReference>
<dbReference type="Gene3D" id="3.30.930.10">
    <property type="entry name" value="Bira Bifunctional Protein, Domain 2"/>
    <property type="match status" value="1"/>
</dbReference>
<keyword evidence="6 9" id="KW-0648">Protein biosynthesis</keyword>
<evidence type="ECO:0000256" key="4">
    <source>
        <dbReference type="ARBA" id="ARBA00022741"/>
    </source>
</evidence>
<gene>
    <name evidence="9" type="primary">hisS</name>
    <name evidence="12" type="ORF">ASB62_05500</name>
</gene>
<organism evidence="12 13">
    <name type="scientific">Chlorobium limicola</name>
    <dbReference type="NCBI Taxonomy" id="1092"/>
    <lineage>
        <taxon>Bacteria</taxon>
        <taxon>Pseudomonadati</taxon>
        <taxon>Chlorobiota</taxon>
        <taxon>Chlorobiia</taxon>
        <taxon>Chlorobiales</taxon>
        <taxon>Chlorobiaceae</taxon>
        <taxon>Chlorobium/Pelodictyon group</taxon>
        <taxon>Chlorobium</taxon>
    </lineage>
</organism>
<keyword evidence="7 9" id="KW-0030">Aminoacyl-tRNA synthetase</keyword>
<dbReference type="InterPro" id="IPR015807">
    <property type="entry name" value="His-tRNA-ligase"/>
</dbReference>
<evidence type="ECO:0000256" key="5">
    <source>
        <dbReference type="ARBA" id="ARBA00022840"/>
    </source>
</evidence>
<dbReference type="EMBL" id="LMBR01000132">
    <property type="protein sequence ID" value="KUL28698.1"/>
    <property type="molecule type" value="Genomic_DNA"/>
</dbReference>
<dbReference type="OrthoDB" id="9800814at2"/>
<dbReference type="InterPro" id="IPR033656">
    <property type="entry name" value="HisRS_anticodon"/>
</dbReference>
<keyword evidence="9" id="KW-0963">Cytoplasm</keyword>
<name>A0A101JL18_CHLLI</name>
<evidence type="ECO:0000256" key="1">
    <source>
        <dbReference type="ARBA" id="ARBA00008226"/>
    </source>
</evidence>
<evidence type="ECO:0000256" key="7">
    <source>
        <dbReference type="ARBA" id="ARBA00023146"/>
    </source>
</evidence>
<dbReference type="NCBIfam" id="TIGR00442">
    <property type="entry name" value="hisS"/>
    <property type="match status" value="1"/>
</dbReference>
<dbReference type="Pfam" id="PF03129">
    <property type="entry name" value="HGTP_anticodon"/>
    <property type="match status" value="1"/>
</dbReference>
<feature type="binding site" evidence="10">
    <location>
        <position position="128"/>
    </location>
    <ligand>
        <name>L-histidine</name>
        <dbReference type="ChEBI" id="CHEBI:57595"/>
    </ligand>
</feature>
<evidence type="ECO:0000256" key="10">
    <source>
        <dbReference type="PIRSR" id="PIRSR001549-1"/>
    </source>
</evidence>
<dbReference type="CDD" id="cd00773">
    <property type="entry name" value="HisRS-like_core"/>
    <property type="match status" value="1"/>
</dbReference>
<dbReference type="InterPro" id="IPR006195">
    <property type="entry name" value="aa-tRNA-synth_II"/>
</dbReference>
<dbReference type="PIRSF" id="PIRSF001549">
    <property type="entry name" value="His-tRNA_synth"/>
    <property type="match status" value="1"/>
</dbReference>
<protein>
    <recommendedName>
        <fullName evidence="9">Histidine--tRNA ligase</fullName>
        <ecNumber evidence="9">6.1.1.21</ecNumber>
    </recommendedName>
    <alternativeName>
        <fullName evidence="9">Histidyl-tRNA synthetase</fullName>
        <shortName evidence="9">HisRS</shortName>
    </alternativeName>
</protein>
<comment type="caution">
    <text evidence="12">The sequence shown here is derived from an EMBL/GenBank/DDBJ whole genome shotgun (WGS) entry which is preliminary data.</text>
</comment>
<dbReference type="AlphaFoldDB" id="A0A101JL18"/>
<keyword evidence="5 9" id="KW-0067">ATP-binding</keyword>
<dbReference type="GO" id="GO:0004821">
    <property type="term" value="F:histidine-tRNA ligase activity"/>
    <property type="evidence" value="ECO:0007669"/>
    <property type="project" value="UniProtKB-UniRule"/>
</dbReference>
<dbReference type="GO" id="GO:0005737">
    <property type="term" value="C:cytoplasm"/>
    <property type="evidence" value="ECO:0007669"/>
    <property type="project" value="UniProtKB-SubCell"/>
</dbReference>
<dbReference type="SUPFAM" id="SSF52954">
    <property type="entry name" value="Class II aaRS ABD-related"/>
    <property type="match status" value="1"/>
</dbReference>
<dbReference type="SUPFAM" id="SSF55681">
    <property type="entry name" value="Class II aaRS and biotin synthetases"/>
    <property type="match status" value="1"/>
</dbReference>
<evidence type="ECO:0000256" key="3">
    <source>
        <dbReference type="ARBA" id="ARBA00022598"/>
    </source>
</evidence>
<feature type="binding site" evidence="10">
    <location>
        <position position="114"/>
    </location>
    <ligand>
        <name>L-histidine</name>
        <dbReference type="ChEBI" id="CHEBI:57595"/>
    </ligand>
</feature>
<accession>A0A101JL18</accession>
<dbReference type="EC" id="6.1.1.21" evidence="9"/>
<evidence type="ECO:0000256" key="9">
    <source>
        <dbReference type="HAMAP-Rule" id="MF_00127"/>
    </source>
</evidence>
<evidence type="ECO:0000256" key="6">
    <source>
        <dbReference type="ARBA" id="ARBA00022917"/>
    </source>
</evidence>
<comment type="similarity">
    <text evidence="1 9">Belongs to the class-II aminoacyl-tRNA synthetase family.</text>
</comment>
<evidence type="ECO:0000259" key="11">
    <source>
        <dbReference type="PROSITE" id="PS50862"/>
    </source>
</evidence>
<dbReference type="PANTHER" id="PTHR43707:SF1">
    <property type="entry name" value="HISTIDINE--TRNA LIGASE, MITOCHONDRIAL-RELATED"/>
    <property type="match status" value="1"/>
</dbReference>
<dbReference type="InterPro" id="IPR041715">
    <property type="entry name" value="HisRS-like_core"/>
</dbReference>
<comment type="subcellular location">
    <subcellularLocation>
        <location evidence="9">Cytoplasm</location>
    </subcellularLocation>
</comment>
<feature type="domain" description="Aminoacyl-transfer RNA synthetases class-II family profile" evidence="11">
    <location>
        <begin position="1"/>
        <end position="331"/>
    </location>
</feature>
<dbReference type="CDD" id="cd00859">
    <property type="entry name" value="HisRS_anticodon"/>
    <property type="match status" value="1"/>
</dbReference>
<dbReference type="InterPro" id="IPR045864">
    <property type="entry name" value="aa-tRNA-synth_II/BPL/LPL"/>
</dbReference>
<dbReference type="Pfam" id="PF13393">
    <property type="entry name" value="tRNA-synt_His"/>
    <property type="match status" value="1"/>
</dbReference>
<evidence type="ECO:0000313" key="13">
    <source>
        <dbReference type="Proteomes" id="UP000053937"/>
    </source>
</evidence>
<keyword evidence="3 9" id="KW-0436">Ligase</keyword>
<reference evidence="12 13" key="1">
    <citation type="submission" date="2015-10" db="EMBL/GenBank/DDBJ databases">
        <title>Draft Genome Sequence of Chlorobium limicola strain Frasassi Growing under Artificial Lighting in the Frasassi Cave System.</title>
        <authorList>
            <person name="Mansor M."/>
            <person name="Macalady J."/>
        </authorList>
    </citation>
    <scope>NUCLEOTIDE SEQUENCE [LARGE SCALE GENOMIC DNA]</scope>
    <source>
        <strain evidence="12 13">Frasassi</strain>
    </source>
</reference>
<dbReference type="InterPro" id="IPR004154">
    <property type="entry name" value="Anticodon-bd"/>
</dbReference>
<dbReference type="GO" id="GO:0005524">
    <property type="term" value="F:ATP binding"/>
    <property type="evidence" value="ECO:0007669"/>
    <property type="project" value="UniProtKB-UniRule"/>
</dbReference>
<keyword evidence="13" id="KW-1185">Reference proteome</keyword>
<comment type="catalytic activity">
    <reaction evidence="8 9">
        <text>tRNA(His) + L-histidine + ATP = L-histidyl-tRNA(His) + AMP + diphosphate + H(+)</text>
        <dbReference type="Rhea" id="RHEA:17313"/>
        <dbReference type="Rhea" id="RHEA-COMP:9665"/>
        <dbReference type="Rhea" id="RHEA-COMP:9689"/>
        <dbReference type="ChEBI" id="CHEBI:15378"/>
        <dbReference type="ChEBI" id="CHEBI:30616"/>
        <dbReference type="ChEBI" id="CHEBI:33019"/>
        <dbReference type="ChEBI" id="CHEBI:57595"/>
        <dbReference type="ChEBI" id="CHEBI:78442"/>
        <dbReference type="ChEBI" id="CHEBI:78527"/>
        <dbReference type="ChEBI" id="CHEBI:456215"/>
        <dbReference type="EC" id="6.1.1.21"/>
    </reaction>
</comment>
<sequence length="430" mass="48233">MPHYQVVKGARDIFPDEILQWKHIEGVIHRLAALYGFNEIRTPVFEYTELFQRSIGSSTDIVGKEMFSFLPDPAGRSITLRPEMTAGVMRAALQKNLLAAAPVQKLYYISELFRKERPQAGRQRQFSQFGAELLGVSSPAAVAEVITFMMHVFEVLGLQGLTLRINTLGNMDDRKRYREALRNYLAPFYEQLDDASKERFEKNPLRILDSKNPEMQEIVTGAPKLHDYLGRESLDDFEKVLFYLSVRGIPFQIDHRLVRGLDYYSYTAFEVTSSALGAQDALGGGGRYDSLAVELGSSGEVPASGFAVGMERLLIAMQKQGLFSDLEAAAPSVFVIVQQQELFDQALEIVTRLRRAGISTVIDLAGRSMKAQLREANRMNAANALFVGSDELASGKCTMKDLRSSQQEECLLEEIIEKFRQSEPLNPPRS</sequence>
<dbReference type="Gene3D" id="3.40.50.800">
    <property type="entry name" value="Anticodon-binding domain"/>
    <property type="match status" value="1"/>
</dbReference>
<feature type="binding site" evidence="10">
    <location>
        <begin position="83"/>
        <end position="85"/>
    </location>
    <ligand>
        <name>L-histidine</name>
        <dbReference type="ChEBI" id="CHEBI:57595"/>
    </ligand>
</feature>
<dbReference type="Proteomes" id="UP000053937">
    <property type="component" value="Unassembled WGS sequence"/>
</dbReference>
<evidence type="ECO:0000256" key="8">
    <source>
        <dbReference type="ARBA" id="ARBA00047639"/>
    </source>
</evidence>
<dbReference type="PROSITE" id="PS50862">
    <property type="entry name" value="AA_TRNA_LIGASE_II"/>
    <property type="match status" value="1"/>
</dbReference>
<dbReference type="GO" id="GO:0006427">
    <property type="term" value="P:histidyl-tRNA aminoacylation"/>
    <property type="evidence" value="ECO:0007669"/>
    <property type="project" value="UniProtKB-UniRule"/>
</dbReference>